<protein>
    <submittedName>
        <fullName evidence="2">Uncharacterized protein</fullName>
    </submittedName>
</protein>
<evidence type="ECO:0000313" key="2">
    <source>
        <dbReference type="EMBL" id="KAG6638424.1"/>
    </source>
</evidence>
<name>A0A8T1P9P1_CARIL</name>
<gene>
    <name evidence="2" type="ORF">CIPAW_10G033600</name>
</gene>
<comment type="caution">
    <text evidence="2">The sequence shown here is derived from an EMBL/GenBank/DDBJ whole genome shotgun (WGS) entry which is preliminary data.</text>
</comment>
<feature type="transmembrane region" description="Helical" evidence="1">
    <location>
        <begin position="45"/>
        <end position="64"/>
    </location>
</feature>
<dbReference type="AlphaFoldDB" id="A0A8T1P9P1"/>
<organism evidence="2 3">
    <name type="scientific">Carya illinoinensis</name>
    <name type="common">Pecan</name>
    <dbReference type="NCBI Taxonomy" id="32201"/>
    <lineage>
        <taxon>Eukaryota</taxon>
        <taxon>Viridiplantae</taxon>
        <taxon>Streptophyta</taxon>
        <taxon>Embryophyta</taxon>
        <taxon>Tracheophyta</taxon>
        <taxon>Spermatophyta</taxon>
        <taxon>Magnoliopsida</taxon>
        <taxon>eudicotyledons</taxon>
        <taxon>Gunneridae</taxon>
        <taxon>Pentapetalae</taxon>
        <taxon>rosids</taxon>
        <taxon>fabids</taxon>
        <taxon>Fagales</taxon>
        <taxon>Juglandaceae</taxon>
        <taxon>Carya</taxon>
    </lineage>
</organism>
<dbReference type="EMBL" id="CM031818">
    <property type="protein sequence ID" value="KAG6638424.1"/>
    <property type="molecule type" value="Genomic_DNA"/>
</dbReference>
<evidence type="ECO:0000313" key="3">
    <source>
        <dbReference type="Proteomes" id="UP000811609"/>
    </source>
</evidence>
<dbReference type="Proteomes" id="UP000811609">
    <property type="component" value="Chromosome 10"/>
</dbReference>
<reference evidence="2" key="1">
    <citation type="submission" date="2020-12" db="EMBL/GenBank/DDBJ databases">
        <title>WGS assembly of Carya illinoinensis cv. Pawnee.</title>
        <authorList>
            <person name="Platts A."/>
            <person name="Shu S."/>
            <person name="Wright S."/>
            <person name="Barry K."/>
            <person name="Edger P."/>
            <person name="Pires J.C."/>
            <person name="Schmutz J."/>
        </authorList>
    </citation>
    <scope>NUCLEOTIDE SEQUENCE</scope>
    <source>
        <tissue evidence="2">Leaf</tissue>
    </source>
</reference>
<evidence type="ECO:0000256" key="1">
    <source>
        <dbReference type="SAM" id="Phobius"/>
    </source>
</evidence>
<feature type="transmembrane region" description="Helical" evidence="1">
    <location>
        <begin position="76"/>
        <end position="104"/>
    </location>
</feature>
<sequence>MQRVQQSDSVGEKKVNFGNCIDKKGPQIKEVPKQKRRKFSISHNSLSIVGEVIIEILNIYLLSIRITILGSGYPLIVVYVFELPASIISGLSANMLPHFFFPIVKIKSNNVSRKFSKRGQNLNILSGG</sequence>
<keyword evidence="1" id="KW-1133">Transmembrane helix</keyword>
<accession>A0A8T1P9P1</accession>
<keyword evidence="1" id="KW-0472">Membrane</keyword>
<proteinExistence type="predicted"/>
<keyword evidence="1" id="KW-0812">Transmembrane</keyword>
<keyword evidence="3" id="KW-1185">Reference proteome</keyword>